<dbReference type="AlphaFoldDB" id="A0A0A9FGY6"/>
<evidence type="ECO:0000313" key="1">
    <source>
        <dbReference type="EMBL" id="JAE11577.1"/>
    </source>
</evidence>
<reference evidence="1" key="1">
    <citation type="submission" date="2014-09" db="EMBL/GenBank/DDBJ databases">
        <authorList>
            <person name="Magalhaes I.L.F."/>
            <person name="Oliveira U."/>
            <person name="Santos F.R."/>
            <person name="Vidigal T.H.D.A."/>
            <person name="Brescovit A.D."/>
            <person name="Santos A.J."/>
        </authorList>
    </citation>
    <scope>NUCLEOTIDE SEQUENCE</scope>
    <source>
        <tissue evidence="1">Shoot tissue taken approximately 20 cm above the soil surface</tissue>
    </source>
</reference>
<protein>
    <submittedName>
        <fullName evidence="1">Uncharacterized protein</fullName>
    </submittedName>
</protein>
<organism evidence="1">
    <name type="scientific">Arundo donax</name>
    <name type="common">Giant reed</name>
    <name type="synonym">Donax arundinaceus</name>
    <dbReference type="NCBI Taxonomy" id="35708"/>
    <lineage>
        <taxon>Eukaryota</taxon>
        <taxon>Viridiplantae</taxon>
        <taxon>Streptophyta</taxon>
        <taxon>Embryophyta</taxon>
        <taxon>Tracheophyta</taxon>
        <taxon>Spermatophyta</taxon>
        <taxon>Magnoliopsida</taxon>
        <taxon>Liliopsida</taxon>
        <taxon>Poales</taxon>
        <taxon>Poaceae</taxon>
        <taxon>PACMAD clade</taxon>
        <taxon>Arundinoideae</taxon>
        <taxon>Arundineae</taxon>
        <taxon>Arundo</taxon>
    </lineage>
</organism>
<name>A0A0A9FGY6_ARUDO</name>
<dbReference type="EMBL" id="GBRH01186319">
    <property type="protein sequence ID" value="JAE11577.1"/>
    <property type="molecule type" value="Transcribed_RNA"/>
</dbReference>
<proteinExistence type="predicted"/>
<sequence length="102" mass="11054">MNLPQYQCFFHTSTISSMGTFLVSGRNSATKMVMMTTHAPKKKKSMNLNLQSMGRNACAMMKVHSMFTDTVMLCPADLISSGKISLGTSHPSGPHDQANPAT</sequence>
<accession>A0A0A9FGY6</accession>
<reference evidence="1" key="2">
    <citation type="journal article" date="2015" name="Data Brief">
        <title>Shoot transcriptome of the giant reed, Arundo donax.</title>
        <authorList>
            <person name="Barrero R.A."/>
            <person name="Guerrero F.D."/>
            <person name="Moolhuijzen P."/>
            <person name="Goolsby J.A."/>
            <person name="Tidwell J."/>
            <person name="Bellgard S.E."/>
            <person name="Bellgard M.I."/>
        </authorList>
    </citation>
    <scope>NUCLEOTIDE SEQUENCE</scope>
    <source>
        <tissue evidence="1">Shoot tissue taken approximately 20 cm above the soil surface</tissue>
    </source>
</reference>